<evidence type="ECO:0000313" key="4">
    <source>
        <dbReference type="Proteomes" id="UP000199305"/>
    </source>
</evidence>
<dbReference type="PANTHER" id="PTHR46797">
    <property type="entry name" value="HTH-TYPE TRANSCRIPTIONAL REGULATOR"/>
    <property type="match status" value="1"/>
</dbReference>
<dbReference type="PANTHER" id="PTHR46797:SF11">
    <property type="entry name" value="HTH-TYPE TRANSCRIPTIONAL REGULATOR PUUR"/>
    <property type="match status" value="1"/>
</dbReference>
<dbReference type="CDD" id="cd02209">
    <property type="entry name" value="cupin_XRE_C"/>
    <property type="match status" value="1"/>
</dbReference>
<dbReference type="Gene3D" id="2.60.120.10">
    <property type="entry name" value="Jelly Rolls"/>
    <property type="match status" value="1"/>
</dbReference>
<dbReference type="CDD" id="cd00093">
    <property type="entry name" value="HTH_XRE"/>
    <property type="match status" value="1"/>
</dbReference>
<dbReference type="InterPro" id="IPR011051">
    <property type="entry name" value="RmlC_Cupin_sf"/>
</dbReference>
<dbReference type="STRING" id="658219.SAMN05216212_2010"/>
<keyword evidence="4" id="KW-1185">Reference proteome</keyword>
<organism evidence="3 4">
    <name type="scientific">Microbulbifer yueqingensis</name>
    <dbReference type="NCBI Taxonomy" id="658219"/>
    <lineage>
        <taxon>Bacteria</taxon>
        <taxon>Pseudomonadati</taxon>
        <taxon>Pseudomonadota</taxon>
        <taxon>Gammaproteobacteria</taxon>
        <taxon>Cellvibrionales</taxon>
        <taxon>Microbulbiferaceae</taxon>
        <taxon>Microbulbifer</taxon>
    </lineage>
</organism>
<evidence type="ECO:0000313" key="3">
    <source>
        <dbReference type="EMBL" id="SDK26534.1"/>
    </source>
</evidence>
<dbReference type="InterPro" id="IPR014710">
    <property type="entry name" value="RmlC-like_jellyroll"/>
</dbReference>
<dbReference type="EMBL" id="FNFH01000003">
    <property type="protein sequence ID" value="SDK26534.1"/>
    <property type="molecule type" value="Genomic_DNA"/>
</dbReference>
<dbReference type="Pfam" id="PF07883">
    <property type="entry name" value="Cupin_2"/>
    <property type="match status" value="1"/>
</dbReference>
<dbReference type="SUPFAM" id="SSF51182">
    <property type="entry name" value="RmlC-like cupins"/>
    <property type="match status" value="1"/>
</dbReference>
<dbReference type="InterPro" id="IPR050807">
    <property type="entry name" value="TransReg_Diox_bact_type"/>
</dbReference>
<keyword evidence="1" id="KW-0238">DNA-binding</keyword>
<feature type="domain" description="HTH cro/C1-type" evidence="2">
    <location>
        <begin position="25"/>
        <end position="79"/>
    </location>
</feature>
<accession>A0A1G9AI87</accession>
<gene>
    <name evidence="3" type="ORF">SAMN05216212_2010</name>
</gene>
<sequence>MAGTEPATKAPELREEDSVDVGARLRSVRLMRGWSQRELAKRAGVTNATISLIEQGRVSPSVGSLKKVLDSIPMSLAEFFSLQLDDSPSVFFRAEDMPDVGTGAVGHRLLAAGHSNREMSILYETYPPGGDTGPEMLSHSGEEGGIVVSGQLEVTVGAEVAVLGPGDGYYFSSRRPHRFRNPGDCDCILVSANTPPCV</sequence>
<dbReference type="OrthoDB" id="9814751at2"/>
<protein>
    <submittedName>
        <fullName evidence="3">Transcriptional regulator, XRE family with cupin sensor</fullName>
    </submittedName>
</protein>
<name>A0A1G9AI87_9GAMM</name>
<proteinExistence type="predicted"/>
<dbReference type="Pfam" id="PF01381">
    <property type="entry name" value="HTH_3"/>
    <property type="match status" value="1"/>
</dbReference>
<evidence type="ECO:0000259" key="2">
    <source>
        <dbReference type="PROSITE" id="PS50943"/>
    </source>
</evidence>
<evidence type="ECO:0000256" key="1">
    <source>
        <dbReference type="ARBA" id="ARBA00023125"/>
    </source>
</evidence>
<dbReference type="SMART" id="SM00530">
    <property type="entry name" value="HTH_XRE"/>
    <property type="match status" value="1"/>
</dbReference>
<dbReference type="AlphaFoldDB" id="A0A1G9AI87"/>
<reference evidence="4" key="1">
    <citation type="submission" date="2016-10" db="EMBL/GenBank/DDBJ databases">
        <authorList>
            <person name="Varghese N."/>
            <person name="Submissions S."/>
        </authorList>
    </citation>
    <scope>NUCLEOTIDE SEQUENCE [LARGE SCALE GENOMIC DNA]</scope>
    <source>
        <strain evidence="4">CGMCC 1.10658</strain>
    </source>
</reference>
<dbReference type="InterPro" id="IPR010982">
    <property type="entry name" value="Lambda_DNA-bd_dom_sf"/>
</dbReference>
<dbReference type="InterPro" id="IPR001387">
    <property type="entry name" value="Cro/C1-type_HTH"/>
</dbReference>
<dbReference type="GO" id="GO:0003677">
    <property type="term" value="F:DNA binding"/>
    <property type="evidence" value="ECO:0007669"/>
    <property type="project" value="UniProtKB-KW"/>
</dbReference>
<dbReference type="Proteomes" id="UP000199305">
    <property type="component" value="Unassembled WGS sequence"/>
</dbReference>
<dbReference type="PROSITE" id="PS50943">
    <property type="entry name" value="HTH_CROC1"/>
    <property type="match status" value="1"/>
</dbReference>
<dbReference type="GO" id="GO:0005829">
    <property type="term" value="C:cytosol"/>
    <property type="evidence" value="ECO:0007669"/>
    <property type="project" value="TreeGrafter"/>
</dbReference>
<dbReference type="SUPFAM" id="SSF47413">
    <property type="entry name" value="lambda repressor-like DNA-binding domains"/>
    <property type="match status" value="1"/>
</dbReference>
<dbReference type="GO" id="GO:0003700">
    <property type="term" value="F:DNA-binding transcription factor activity"/>
    <property type="evidence" value="ECO:0007669"/>
    <property type="project" value="TreeGrafter"/>
</dbReference>
<dbReference type="Gene3D" id="1.10.260.40">
    <property type="entry name" value="lambda repressor-like DNA-binding domains"/>
    <property type="match status" value="1"/>
</dbReference>
<dbReference type="RefSeq" id="WP_091512831.1">
    <property type="nucleotide sequence ID" value="NZ_FNFH01000003.1"/>
</dbReference>
<dbReference type="InterPro" id="IPR013096">
    <property type="entry name" value="Cupin_2"/>
</dbReference>